<dbReference type="InterPro" id="IPR033351">
    <property type="entry name" value="POC5"/>
</dbReference>
<dbReference type="EMBL" id="VXIV02000513">
    <property type="protein sequence ID" value="KAF6037813.1"/>
    <property type="molecule type" value="Genomic_DNA"/>
</dbReference>
<feature type="compositionally biased region" description="Polar residues" evidence="12">
    <location>
        <begin position="121"/>
        <end position="131"/>
    </location>
</feature>
<evidence type="ECO:0000256" key="5">
    <source>
        <dbReference type="ARBA" id="ARBA00022737"/>
    </source>
</evidence>
<evidence type="ECO:0000256" key="8">
    <source>
        <dbReference type="ARBA" id="ARBA00023306"/>
    </source>
</evidence>
<sequence>MDTYSDNNSAPPECPEQSAGSSVSSRFQDEYEELLKYAVVVPKIDVDDLPRVLADSKRHLTQSCRLPTPSEEIHTSSEEEDEGSVGAKPLPQIVPTKQGLGRILTPARKPSNKESDIETVTPKTRVSPSQQYHHKHRADDTESDLFPSRHGNKNTNAATGSDSGAESEDNILLETTLQRSVELAPSASDLSDIERKLDLWSRQLNSNIIDEISRLRIKLLENARHKLQTTESRHAGEINTMYNELEGLKELLHTYEVSIERKDGVISNLTRSLQNQKEKFDTMKTFTDWKLQFAAKKQEGYAMKLAAQHHNNAIRRKCWKKWHMVIVEKWRRRVEKACQAKAQEICISLTSDYESKLQSLEEKYNASREEVMSLHKEREYYEENMKKAFMRGVCALNMEAMNMFHEPEGEGDPQQDRTGSQSRPQTHLDSCTGIFYVSAY</sequence>
<dbReference type="AlphaFoldDB" id="A0A7J7KHV1"/>
<feature type="compositionally biased region" description="Polar residues" evidence="12">
    <location>
        <begin position="416"/>
        <end position="428"/>
    </location>
</feature>
<comment type="caution">
    <text evidence="13">The sequence shown here is derived from an EMBL/GenBank/DDBJ whole genome shotgun (WGS) entry which is preliminary data.</text>
</comment>
<dbReference type="OrthoDB" id="10064898at2759"/>
<proteinExistence type="inferred from homology"/>
<dbReference type="GO" id="GO:0005814">
    <property type="term" value="C:centriole"/>
    <property type="evidence" value="ECO:0007669"/>
    <property type="project" value="UniProtKB-SubCell"/>
</dbReference>
<dbReference type="PANTHER" id="PTHR28618:SF1">
    <property type="entry name" value="CENTROSOMAL PROTEIN POC5"/>
    <property type="match status" value="1"/>
</dbReference>
<evidence type="ECO:0000256" key="10">
    <source>
        <dbReference type="ARBA" id="ARBA00049959"/>
    </source>
</evidence>
<keyword evidence="4" id="KW-0963">Cytoplasm</keyword>
<accession>A0A7J7KHV1</accession>
<organism evidence="13 14">
    <name type="scientific">Bugula neritina</name>
    <name type="common">Brown bryozoan</name>
    <name type="synonym">Sertularia neritina</name>
    <dbReference type="NCBI Taxonomy" id="10212"/>
    <lineage>
        <taxon>Eukaryota</taxon>
        <taxon>Metazoa</taxon>
        <taxon>Spiralia</taxon>
        <taxon>Lophotrochozoa</taxon>
        <taxon>Bryozoa</taxon>
        <taxon>Gymnolaemata</taxon>
        <taxon>Cheilostomatida</taxon>
        <taxon>Flustrina</taxon>
        <taxon>Buguloidea</taxon>
        <taxon>Bugulidae</taxon>
        <taxon>Bugula</taxon>
    </lineage>
</organism>
<evidence type="ECO:0000313" key="13">
    <source>
        <dbReference type="EMBL" id="KAF6037813.1"/>
    </source>
</evidence>
<evidence type="ECO:0000256" key="2">
    <source>
        <dbReference type="ARBA" id="ARBA00010411"/>
    </source>
</evidence>
<reference evidence="13" key="1">
    <citation type="submission" date="2020-06" db="EMBL/GenBank/DDBJ databases">
        <title>Draft genome of Bugula neritina, a colonial animal packing powerful symbionts and potential medicines.</title>
        <authorList>
            <person name="Rayko M."/>
        </authorList>
    </citation>
    <scope>NUCLEOTIDE SEQUENCE [LARGE SCALE GENOMIC DNA]</scope>
    <source>
        <strain evidence="13">Kwan_BN1</strain>
    </source>
</reference>
<keyword evidence="8" id="KW-0131">Cell cycle</keyword>
<feature type="coiled-coil region" evidence="11">
    <location>
        <begin position="350"/>
        <end position="377"/>
    </location>
</feature>
<evidence type="ECO:0000313" key="14">
    <source>
        <dbReference type="Proteomes" id="UP000593567"/>
    </source>
</evidence>
<evidence type="ECO:0000256" key="9">
    <source>
        <dbReference type="ARBA" id="ARBA00031694"/>
    </source>
</evidence>
<feature type="region of interest" description="Disordered" evidence="12">
    <location>
        <begin position="57"/>
        <end position="168"/>
    </location>
</feature>
<dbReference type="Proteomes" id="UP000593567">
    <property type="component" value="Unassembled WGS sequence"/>
</dbReference>
<comment type="function">
    <text evidence="10">Essential for the assembly of the distal half of centrioles, required for centriole elongation. Acts as a negative regulator of centriole elongation.</text>
</comment>
<gene>
    <name evidence="13" type="ORF">EB796_003880</name>
</gene>
<keyword evidence="6 11" id="KW-0175">Coiled coil</keyword>
<dbReference type="PANTHER" id="PTHR28618">
    <property type="entry name" value="CENTROSOMAL PROTEIN POC5"/>
    <property type="match status" value="1"/>
</dbReference>
<protein>
    <recommendedName>
        <fullName evidence="3">Centrosomal protein POC5</fullName>
    </recommendedName>
    <alternativeName>
        <fullName evidence="9">Protein of centriole 5</fullName>
    </alternativeName>
</protein>
<feature type="region of interest" description="Disordered" evidence="12">
    <location>
        <begin position="1"/>
        <end position="26"/>
    </location>
</feature>
<evidence type="ECO:0000256" key="12">
    <source>
        <dbReference type="SAM" id="MobiDB-lite"/>
    </source>
</evidence>
<evidence type="ECO:0000256" key="11">
    <source>
        <dbReference type="SAM" id="Coils"/>
    </source>
</evidence>
<feature type="compositionally biased region" description="Polar residues" evidence="12">
    <location>
        <begin position="153"/>
        <end position="164"/>
    </location>
</feature>
<comment type="similarity">
    <text evidence="2">Belongs to the POC5 family.</text>
</comment>
<name>A0A7J7KHV1_BUGNE</name>
<keyword evidence="7" id="KW-0206">Cytoskeleton</keyword>
<evidence type="ECO:0000256" key="3">
    <source>
        <dbReference type="ARBA" id="ARBA00014910"/>
    </source>
</evidence>
<feature type="compositionally biased region" description="Polar residues" evidence="12">
    <location>
        <begin position="1"/>
        <end position="10"/>
    </location>
</feature>
<comment type="subcellular location">
    <subcellularLocation>
        <location evidence="1">Cytoplasm</location>
        <location evidence="1">Cytoskeleton</location>
        <location evidence="1">Microtubule organizing center</location>
        <location evidence="1">Centrosome</location>
        <location evidence="1">Centriole</location>
    </subcellularLocation>
</comment>
<evidence type="ECO:0000256" key="7">
    <source>
        <dbReference type="ARBA" id="ARBA00023212"/>
    </source>
</evidence>
<evidence type="ECO:0000256" key="6">
    <source>
        <dbReference type="ARBA" id="ARBA00023054"/>
    </source>
</evidence>
<evidence type="ECO:0000256" key="1">
    <source>
        <dbReference type="ARBA" id="ARBA00004114"/>
    </source>
</evidence>
<evidence type="ECO:0000256" key="4">
    <source>
        <dbReference type="ARBA" id="ARBA00022490"/>
    </source>
</evidence>
<keyword evidence="14" id="KW-1185">Reference proteome</keyword>
<keyword evidence="5" id="KW-0677">Repeat</keyword>
<feature type="region of interest" description="Disordered" evidence="12">
    <location>
        <begin position="405"/>
        <end position="428"/>
    </location>
</feature>